<evidence type="ECO:0000313" key="3">
    <source>
        <dbReference type="Proteomes" id="UP000054166"/>
    </source>
</evidence>
<dbReference type="InterPro" id="IPR040898">
    <property type="entry name" value="CxC6"/>
</dbReference>
<evidence type="ECO:0000259" key="1">
    <source>
        <dbReference type="Pfam" id="PF18721"/>
    </source>
</evidence>
<dbReference type="STRING" id="765440.A0A0C3FAW5"/>
<feature type="domain" description="CxC6 like cysteine cluster associated with KDZ" evidence="1">
    <location>
        <begin position="5"/>
        <end position="69"/>
    </location>
</feature>
<dbReference type="EMBL" id="KN833029">
    <property type="protein sequence ID" value="KIM77019.1"/>
    <property type="molecule type" value="Genomic_DNA"/>
</dbReference>
<proteinExistence type="predicted"/>
<evidence type="ECO:0000313" key="2">
    <source>
        <dbReference type="EMBL" id="KIM77019.1"/>
    </source>
</evidence>
<dbReference type="Pfam" id="PF18721">
    <property type="entry name" value="CxC6"/>
    <property type="match status" value="1"/>
</dbReference>
<name>A0A0C3FAW5_PILCF</name>
<accession>A0A0C3FAW5</accession>
<protein>
    <recommendedName>
        <fullName evidence="1">CxC6 like cysteine cluster associated with KDZ domain-containing protein</fullName>
    </recommendedName>
</protein>
<feature type="non-terminal residue" evidence="2">
    <location>
        <position position="1"/>
    </location>
</feature>
<dbReference type="AlphaFoldDB" id="A0A0C3FAW5"/>
<keyword evidence="3" id="KW-1185">Reference proteome</keyword>
<gene>
    <name evidence="2" type="ORF">PILCRDRAFT_49095</name>
</gene>
<dbReference type="InParanoid" id="A0A0C3FAW5"/>
<reference evidence="3" key="2">
    <citation type="submission" date="2015-01" db="EMBL/GenBank/DDBJ databases">
        <title>Evolutionary Origins and Diversification of the Mycorrhizal Mutualists.</title>
        <authorList>
            <consortium name="DOE Joint Genome Institute"/>
            <consortium name="Mycorrhizal Genomics Consortium"/>
            <person name="Kohler A."/>
            <person name="Kuo A."/>
            <person name="Nagy L.G."/>
            <person name="Floudas D."/>
            <person name="Copeland A."/>
            <person name="Barry K.W."/>
            <person name="Cichocki N."/>
            <person name="Veneault-Fourrey C."/>
            <person name="LaButti K."/>
            <person name="Lindquist E.A."/>
            <person name="Lipzen A."/>
            <person name="Lundell T."/>
            <person name="Morin E."/>
            <person name="Murat C."/>
            <person name="Riley R."/>
            <person name="Ohm R."/>
            <person name="Sun H."/>
            <person name="Tunlid A."/>
            <person name="Henrissat B."/>
            <person name="Grigoriev I.V."/>
            <person name="Hibbett D.S."/>
            <person name="Martin F."/>
        </authorList>
    </citation>
    <scope>NUCLEOTIDE SEQUENCE [LARGE SCALE GENOMIC DNA]</scope>
    <source>
        <strain evidence="3">F 1598</strain>
    </source>
</reference>
<organism evidence="2 3">
    <name type="scientific">Piloderma croceum (strain F 1598)</name>
    <dbReference type="NCBI Taxonomy" id="765440"/>
    <lineage>
        <taxon>Eukaryota</taxon>
        <taxon>Fungi</taxon>
        <taxon>Dikarya</taxon>
        <taxon>Basidiomycota</taxon>
        <taxon>Agaricomycotina</taxon>
        <taxon>Agaricomycetes</taxon>
        <taxon>Agaricomycetidae</taxon>
        <taxon>Atheliales</taxon>
        <taxon>Atheliaceae</taxon>
        <taxon>Piloderma</taxon>
    </lineage>
</organism>
<reference evidence="2 3" key="1">
    <citation type="submission" date="2014-04" db="EMBL/GenBank/DDBJ databases">
        <authorList>
            <consortium name="DOE Joint Genome Institute"/>
            <person name="Kuo A."/>
            <person name="Tarkka M."/>
            <person name="Buscot F."/>
            <person name="Kohler A."/>
            <person name="Nagy L.G."/>
            <person name="Floudas D."/>
            <person name="Copeland A."/>
            <person name="Barry K.W."/>
            <person name="Cichocki N."/>
            <person name="Veneault-Fourrey C."/>
            <person name="LaButti K."/>
            <person name="Lindquist E.A."/>
            <person name="Lipzen A."/>
            <person name="Lundell T."/>
            <person name="Morin E."/>
            <person name="Murat C."/>
            <person name="Sun H."/>
            <person name="Tunlid A."/>
            <person name="Henrissat B."/>
            <person name="Grigoriev I.V."/>
            <person name="Hibbett D.S."/>
            <person name="Martin F."/>
            <person name="Nordberg H.P."/>
            <person name="Cantor M.N."/>
            <person name="Hua S.X."/>
        </authorList>
    </citation>
    <scope>NUCLEOTIDE SEQUENCE [LARGE SCALE GENOMIC DNA]</scope>
    <source>
        <strain evidence="2 3">F 1598</strain>
    </source>
</reference>
<dbReference type="OrthoDB" id="3055037at2759"/>
<dbReference type="HOGENOM" id="CLU_174457_0_0_1"/>
<feature type="non-terminal residue" evidence="2">
    <location>
        <position position="88"/>
    </location>
</feature>
<sequence>LRSVVIDGVNMGCPCCGVHDCDNTLNSVRDRFCPEHAHFRQQCAVTSCSEPVQQGFKTCLLSEHRQLELHYYERGEAMFQLKTHLEHL</sequence>
<dbReference type="Proteomes" id="UP000054166">
    <property type="component" value="Unassembled WGS sequence"/>
</dbReference>